<comment type="caution">
    <text evidence="2">The sequence shown here is derived from an EMBL/GenBank/DDBJ whole genome shotgun (WGS) entry which is preliminary data.</text>
</comment>
<protein>
    <submittedName>
        <fullName evidence="2">Uncharacterized protein</fullName>
    </submittedName>
</protein>
<feature type="compositionally biased region" description="Basic residues" evidence="1">
    <location>
        <begin position="301"/>
        <end position="313"/>
    </location>
</feature>
<accession>A0A3S1H7Y2</accession>
<feature type="compositionally biased region" description="Low complexity" evidence="1">
    <location>
        <begin position="71"/>
        <end position="83"/>
    </location>
</feature>
<sequence>MPVESSTDAPFVQYRVHASRRRHHPVAQPHHHLLPCCAEDLDLGSSPDDLDLCLSSSAAAAAAYSARHVTGDGNDTGGNSTNSQNLISTHSPPLINLSPNLSPSSETFYDFRETTRRRSFHEQHSTGHPMQHSPQVIAGYIAADDSGRKTESPARKRRKLHGASLQDVTNSSSPPPPPPIYLTRSLAEHHHRLPNSHEAARPRSRSRSRSSELLVLQQFGVANGAAVGNSASFYGASGNHGNGHNSGGSSGATNHNGSIGQQQQQQQQQYQAAQQQQPVQRKRTLPTRRASGEARTQTPPRPRRSLTTRRRTRPTTTTERPEDRRAFQPPQPPTSGGLPAPSHPPVAGVAPPGSLHPALLAQHFQQGGGMHPAAAVLAAQAARAVQAQHPHTSGSVLDHLEQ</sequence>
<gene>
    <name evidence="2" type="ORF">EGW08_018278</name>
</gene>
<organism evidence="2 3">
    <name type="scientific">Elysia chlorotica</name>
    <name type="common">Eastern emerald elysia</name>
    <name type="synonym">Sea slug</name>
    <dbReference type="NCBI Taxonomy" id="188477"/>
    <lineage>
        <taxon>Eukaryota</taxon>
        <taxon>Metazoa</taxon>
        <taxon>Spiralia</taxon>
        <taxon>Lophotrochozoa</taxon>
        <taxon>Mollusca</taxon>
        <taxon>Gastropoda</taxon>
        <taxon>Heterobranchia</taxon>
        <taxon>Euthyneura</taxon>
        <taxon>Panpulmonata</taxon>
        <taxon>Sacoglossa</taxon>
        <taxon>Placobranchoidea</taxon>
        <taxon>Plakobranchidae</taxon>
        <taxon>Elysia</taxon>
    </lineage>
</organism>
<evidence type="ECO:0000256" key="1">
    <source>
        <dbReference type="SAM" id="MobiDB-lite"/>
    </source>
</evidence>
<feature type="compositionally biased region" description="Basic and acidic residues" evidence="1">
    <location>
        <begin position="115"/>
        <end position="125"/>
    </location>
</feature>
<name>A0A3S1H7Y2_ELYCH</name>
<feature type="compositionally biased region" description="Low complexity" evidence="1">
    <location>
        <begin position="251"/>
        <end position="277"/>
    </location>
</feature>
<dbReference type="OrthoDB" id="6160607at2759"/>
<feature type="compositionally biased region" description="Gly residues" evidence="1">
    <location>
        <begin position="238"/>
        <end position="250"/>
    </location>
</feature>
<evidence type="ECO:0000313" key="3">
    <source>
        <dbReference type="Proteomes" id="UP000271974"/>
    </source>
</evidence>
<evidence type="ECO:0000313" key="2">
    <source>
        <dbReference type="EMBL" id="RUS73963.1"/>
    </source>
</evidence>
<dbReference type="Proteomes" id="UP000271974">
    <property type="component" value="Unassembled WGS sequence"/>
</dbReference>
<feature type="region of interest" description="Disordered" evidence="1">
    <location>
        <begin position="115"/>
        <end position="134"/>
    </location>
</feature>
<dbReference type="EMBL" id="RQTK01000881">
    <property type="protein sequence ID" value="RUS73963.1"/>
    <property type="molecule type" value="Genomic_DNA"/>
</dbReference>
<reference evidence="2 3" key="1">
    <citation type="submission" date="2019-01" db="EMBL/GenBank/DDBJ databases">
        <title>A draft genome assembly of the solar-powered sea slug Elysia chlorotica.</title>
        <authorList>
            <person name="Cai H."/>
            <person name="Li Q."/>
            <person name="Fang X."/>
            <person name="Li J."/>
            <person name="Curtis N.E."/>
            <person name="Altenburger A."/>
            <person name="Shibata T."/>
            <person name="Feng M."/>
            <person name="Maeda T."/>
            <person name="Schwartz J.A."/>
            <person name="Shigenobu S."/>
            <person name="Lundholm N."/>
            <person name="Nishiyama T."/>
            <person name="Yang H."/>
            <person name="Hasebe M."/>
            <person name="Li S."/>
            <person name="Pierce S.K."/>
            <person name="Wang J."/>
        </authorList>
    </citation>
    <scope>NUCLEOTIDE SEQUENCE [LARGE SCALE GENOMIC DNA]</scope>
    <source>
        <strain evidence="2">EC2010</strain>
        <tissue evidence="2">Whole organism of an adult</tissue>
    </source>
</reference>
<keyword evidence="3" id="KW-1185">Reference proteome</keyword>
<feature type="compositionally biased region" description="Basic and acidic residues" evidence="1">
    <location>
        <begin position="145"/>
        <end position="154"/>
    </location>
</feature>
<dbReference type="AlphaFoldDB" id="A0A3S1H7Y2"/>
<feature type="compositionally biased region" description="Low complexity" evidence="1">
    <location>
        <begin position="91"/>
        <end position="103"/>
    </location>
</feature>
<proteinExistence type="predicted"/>
<feature type="region of interest" description="Disordered" evidence="1">
    <location>
        <begin position="145"/>
        <end position="210"/>
    </location>
</feature>
<feature type="region of interest" description="Disordered" evidence="1">
    <location>
        <begin position="71"/>
        <end position="103"/>
    </location>
</feature>
<feature type="region of interest" description="Disordered" evidence="1">
    <location>
        <begin position="381"/>
        <end position="402"/>
    </location>
</feature>
<feature type="region of interest" description="Disordered" evidence="1">
    <location>
        <begin position="237"/>
        <end position="367"/>
    </location>
</feature>
<feature type="non-terminal residue" evidence="2">
    <location>
        <position position="402"/>
    </location>
</feature>